<dbReference type="InterPro" id="IPR005545">
    <property type="entry name" value="YCII"/>
</dbReference>
<dbReference type="Proteomes" id="UP000538147">
    <property type="component" value="Unassembled WGS sequence"/>
</dbReference>
<dbReference type="EMBL" id="JACIIV010000010">
    <property type="protein sequence ID" value="MBB6227435.1"/>
    <property type="molecule type" value="Genomic_DNA"/>
</dbReference>
<dbReference type="Pfam" id="PF03795">
    <property type="entry name" value="YCII"/>
    <property type="match status" value="1"/>
</dbReference>
<proteinExistence type="inferred from homology"/>
<dbReference type="AlphaFoldDB" id="A0A841LC93"/>
<gene>
    <name evidence="4" type="ORF">FHS79_001601</name>
</gene>
<keyword evidence="5" id="KW-1185">Reference proteome</keyword>
<keyword evidence="2" id="KW-0732">Signal</keyword>
<evidence type="ECO:0000256" key="1">
    <source>
        <dbReference type="ARBA" id="ARBA00007689"/>
    </source>
</evidence>
<evidence type="ECO:0000259" key="3">
    <source>
        <dbReference type="Pfam" id="PF03795"/>
    </source>
</evidence>
<name>A0A841LC93_9SPHN</name>
<reference evidence="4 5" key="1">
    <citation type="submission" date="2020-08" db="EMBL/GenBank/DDBJ databases">
        <title>Genomic Encyclopedia of Type Strains, Phase IV (KMG-IV): sequencing the most valuable type-strain genomes for metagenomic binning, comparative biology and taxonomic classification.</title>
        <authorList>
            <person name="Goeker M."/>
        </authorList>
    </citation>
    <scope>NUCLEOTIDE SEQUENCE [LARGE SCALE GENOMIC DNA]</scope>
    <source>
        <strain evidence="4 5">DSM 102189</strain>
    </source>
</reference>
<protein>
    <recommendedName>
        <fullName evidence="3">YCII-related domain-containing protein</fullName>
    </recommendedName>
</protein>
<feature type="chain" id="PRO_5032988267" description="YCII-related domain-containing protein" evidence="2">
    <location>
        <begin position="19"/>
        <end position="122"/>
    </location>
</feature>
<evidence type="ECO:0000256" key="2">
    <source>
        <dbReference type="SAM" id="SignalP"/>
    </source>
</evidence>
<comment type="caution">
    <text evidence="4">The sequence shown here is derived from an EMBL/GenBank/DDBJ whole genome shotgun (WGS) entry which is preliminary data.</text>
</comment>
<evidence type="ECO:0000313" key="4">
    <source>
        <dbReference type="EMBL" id="MBB6227435.1"/>
    </source>
</evidence>
<feature type="signal peptide" evidence="2">
    <location>
        <begin position="1"/>
        <end position="18"/>
    </location>
</feature>
<dbReference type="Gene3D" id="3.30.70.1060">
    <property type="entry name" value="Dimeric alpha+beta barrel"/>
    <property type="match status" value="1"/>
</dbReference>
<accession>A0A841LC93</accession>
<sequence length="122" mass="11998">MVRTCILAAALAAAPCQAAEFTLLIHESPGELAKRSDTGPAGNAYWQGFAAAGGTLAKAGALKGGAALEPSSAPDERGLILGGYFIVEAADAAAARALAGSLPAARGGRIEVIAHAPAKTGM</sequence>
<dbReference type="SUPFAM" id="SSF54909">
    <property type="entry name" value="Dimeric alpha+beta barrel"/>
    <property type="match status" value="1"/>
</dbReference>
<dbReference type="InterPro" id="IPR011008">
    <property type="entry name" value="Dimeric_a/b-barrel"/>
</dbReference>
<organism evidence="4 5">
    <name type="scientific">Polymorphobacter multimanifer</name>
    <dbReference type="NCBI Taxonomy" id="1070431"/>
    <lineage>
        <taxon>Bacteria</taxon>
        <taxon>Pseudomonadati</taxon>
        <taxon>Pseudomonadota</taxon>
        <taxon>Alphaproteobacteria</taxon>
        <taxon>Sphingomonadales</taxon>
        <taxon>Sphingosinicellaceae</taxon>
        <taxon>Polymorphobacter</taxon>
    </lineage>
</organism>
<feature type="domain" description="YCII-related" evidence="3">
    <location>
        <begin position="21"/>
        <end position="112"/>
    </location>
</feature>
<dbReference type="RefSeq" id="WP_184198021.1">
    <property type="nucleotide sequence ID" value="NZ_BMOX01000033.1"/>
</dbReference>
<evidence type="ECO:0000313" key="5">
    <source>
        <dbReference type="Proteomes" id="UP000538147"/>
    </source>
</evidence>
<comment type="similarity">
    <text evidence="1">Belongs to the YciI family.</text>
</comment>